<keyword evidence="9 13" id="KW-0342">GTP-binding</keyword>
<dbReference type="EMBL" id="KV425566">
    <property type="protein sequence ID" value="KZT26527.1"/>
    <property type="molecule type" value="Genomic_DNA"/>
</dbReference>
<evidence type="ECO:0000313" key="16">
    <source>
        <dbReference type="Proteomes" id="UP000076761"/>
    </source>
</evidence>
<keyword evidence="16" id="KW-1185">Reference proteome</keyword>
<evidence type="ECO:0000256" key="2">
    <source>
        <dbReference type="ARBA" id="ARBA00004496"/>
    </source>
</evidence>
<comment type="similarity">
    <text evidence="3 13">Belongs to the GTP-binding SRP family. SRP54 subfamily.</text>
</comment>
<dbReference type="GO" id="GO:0003924">
    <property type="term" value="F:GTPase activity"/>
    <property type="evidence" value="ECO:0007669"/>
    <property type="project" value="UniProtKB-UniRule"/>
</dbReference>
<comment type="function">
    <text evidence="13">Signal-recognition-particle (SRP) assembly has a crucial role in targeting secretory proteins to the rough endoplasmic reticulum (ER) membrane. SRP is required for the cotranslational protein translocation for ER import and preferentially recognizes strongly hydrophobic signal sequences. It is involved in targeting the nascent chain-ribosome (RNC) complex to the ER and is proposed to participate in the arrest of nascent chain elongation during membrane targeting. SRP54 binds to the signal sequence of presecretory protein when they emerge from the ribosomes. SRP54 interacts with the scR1 RNA and mediates the association of the resulting SRP-RNC complex with the signal recognition particle receptor (SR) via its alpha subunit SRP101. Both, SRP54 and SRP101, are locked in their GTP bound forms in the SRP-RNC-SR complex, which dissociates upon transferring the signal sequence to the protein-conducting channel (translocon). After signal sequence transfer, SRP54 and SRP101 act as reciprocal GTPase-activating proteins (GAPs), thereby resolving their association.</text>
</comment>
<feature type="domain" description="SRP54-type proteins GTP-binding" evidence="14">
    <location>
        <begin position="273"/>
        <end position="286"/>
    </location>
</feature>
<evidence type="ECO:0000259" key="14">
    <source>
        <dbReference type="PROSITE" id="PS00300"/>
    </source>
</evidence>
<evidence type="ECO:0000256" key="7">
    <source>
        <dbReference type="ARBA" id="ARBA00022824"/>
    </source>
</evidence>
<dbReference type="SUPFAM" id="SSF47446">
    <property type="entry name" value="Signal peptide-binding domain"/>
    <property type="match status" value="1"/>
</dbReference>
<dbReference type="CDD" id="cd17875">
    <property type="entry name" value="SRP54_G"/>
    <property type="match status" value="1"/>
</dbReference>
<keyword evidence="11 13" id="KW-0687">Ribonucleoprotein</keyword>
<dbReference type="Pfam" id="PF02881">
    <property type="entry name" value="SRP54_N"/>
    <property type="match status" value="1"/>
</dbReference>
<evidence type="ECO:0000256" key="1">
    <source>
        <dbReference type="ARBA" id="ARBA00004240"/>
    </source>
</evidence>
<keyword evidence="5 13" id="KW-0547">Nucleotide-binding</keyword>
<dbReference type="FunFam" id="3.40.50.300:FF:000022">
    <property type="entry name" value="Signal recognition particle 54 kDa subunit"/>
    <property type="match status" value="1"/>
</dbReference>
<dbReference type="GO" id="GO:0005786">
    <property type="term" value="C:signal recognition particle, endoplasmic reticulum targeting"/>
    <property type="evidence" value="ECO:0007669"/>
    <property type="project" value="UniProtKB-UniRule"/>
</dbReference>
<evidence type="ECO:0000256" key="6">
    <source>
        <dbReference type="ARBA" id="ARBA00022801"/>
    </source>
</evidence>
<dbReference type="OrthoDB" id="10250817at2759"/>
<dbReference type="PROSITE" id="PS00300">
    <property type="entry name" value="SRP54"/>
    <property type="match status" value="1"/>
</dbReference>
<comment type="subcellular location">
    <subcellularLocation>
        <location evidence="2 13">Cytoplasm</location>
    </subcellularLocation>
    <subcellularLocation>
        <location evidence="1 13">Endoplasmic reticulum</location>
    </subcellularLocation>
</comment>
<dbReference type="GO" id="GO:0005783">
    <property type="term" value="C:endoplasmic reticulum"/>
    <property type="evidence" value="ECO:0007669"/>
    <property type="project" value="UniProtKB-SubCell"/>
</dbReference>
<dbReference type="GO" id="GO:0005829">
    <property type="term" value="C:cytosol"/>
    <property type="evidence" value="ECO:0007669"/>
    <property type="project" value="TreeGrafter"/>
</dbReference>
<keyword evidence="8 13" id="KW-0694">RNA-binding</keyword>
<accession>A0A165TDW2</accession>
<evidence type="ECO:0000313" key="15">
    <source>
        <dbReference type="EMBL" id="KZT26527.1"/>
    </source>
</evidence>
<dbReference type="SUPFAM" id="SSF52540">
    <property type="entry name" value="P-loop containing nucleoside triphosphate hydrolases"/>
    <property type="match status" value="1"/>
</dbReference>
<dbReference type="PANTHER" id="PTHR11564">
    <property type="entry name" value="SIGNAL RECOGNITION PARTICLE 54K PROTEIN SRP54"/>
    <property type="match status" value="1"/>
</dbReference>
<dbReference type="Proteomes" id="UP000076761">
    <property type="component" value="Unassembled WGS sequence"/>
</dbReference>
<dbReference type="InterPro" id="IPR042101">
    <property type="entry name" value="SRP54_N_sf"/>
</dbReference>
<name>A0A165TDW2_9AGAM</name>
<keyword evidence="4 13" id="KW-0963">Cytoplasm</keyword>
<dbReference type="Gene3D" id="3.40.50.300">
    <property type="entry name" value="P-loop containing nucleotide triphosphate hydrolases"/>
    <property type="match status" value="1"/>
</dbReference>
<dbReference type="STRING" id="1314782.A0A165TDW2"/>
<dbReference type="Gene3D" id="1.20.120.140">
    <property type="entry name" value="Signal recognition particle SRP54, nucleotide-binding domain"/>
    <property type="match status" value="1"/>
</dbReference>
<dbReference type="InterPro" id="IPR013822">
    <property type="entry name" value="Signal_recog_particl_SRP54_hlx"/>
</dbReference>
<dbReference type="InterPro" id="IPR036891">
    <property type="entry name" value="Signal_recog_part_SRP54_M_sf"/>
</dbReference>
<gene>
    <name evidence="15" type="ORF">NEOLEDRAFT_1132036</name>
</gene>
<dbReference type="Pfam" id="PF00448">
    <property type="entry name" value="SRP54"/>
    <property type="match status" value="1"/>
</dbReference>
<dbReference type="Gene3D" id="1.10.260.30">
    <property type="entry name" value="Signal recognition particle, SRP54 subunit, M-domain"/>
    <property type="match status" value="1"/>
</dbReference>
<dbReference type="InterPro" id="IPR006325">
    <property type="entry name" value="SRP54_euk"/>
</dbReference>
<comment type="subunit">
    <text evidence="13">Fungal signal recognition particle consists of a 7S RNA molecule (scR1) and at least six protein subunits: srp72, srp68, srp54, sec65, srp21 and srp14.</text>
</comment>
<dbReference type="GO" id="GO:0005525">
    <property type="term" value="F:GTP binding"/>
    <property type="evidence" value="ECO:0007669"/>
    <property type="project" value="UniProtKB-UniRule"/>
</dbReference>
<dbReference type="NCBIfam" id="TIGR01425">
    <property type="entry name" value="SRP54_euk"/>
    <property type="match status" value="1"/>
</dbReference>
<sequence length="568" mass="61587">MVLADLGRKLNAALSSLSRAPVVDEKVIDATLKEVCAALLESDVNVKLVASLRAKVKTKVKASLDVSEKVKDANRKNIVQKSLFDELVHLVDPGVEPYKPVKGKANVIMAVGLQGNGKTTTCTKLAVYYQKRGFKSCIVCADTFRAGAFDQTRQSATKAKVAYFGSYTETDPVAIAAQGVAKFKKERFDVIIVDTSGRHKQESELFQEMVQIGEAVKPNMTVLILDASIGQAAEAQSRAFKDSADFGAIIVTKMDGHAKGGGAISAVAATKTPIIFLGTGEHLTDLDRFSPQPFISKLLGLGDMQGLMEHMQDLAQQNPDKQKEMAKKLEEGKLSIRDWREQIQNVMNMGPISKIASMIPGLPQDMLQGSDEEGALRMKRMIYITDSMTSSELNSDGSPFLELGKDNKPIGLTWRVTRVARGSGTSVREVEELLCQYRMMANMAKQAGGKNGWLQAMQKMQQAAGGRGRGPNGMPTPTQIEQMKRAMPPGMLQQMQRQMRGGGMQEMMKAMMQDQGGDQFDMEEMQRMMSQMGGGLGGLSGLGGLGGMGGMPNMNDVFKMMGMGGSGR</sequence>
<dbReference type="PANTHER" id="PTHR11564:SF5">
    <property type="entry name" value="SIGNAL RECOGNITION PARTICLE SUBUNIT SRP54"/>
    <property type="match status" value="1"/>
</dbReference>
<reference evidence="15 16" key="1">
    <citation type="journal article" date="2016" name="Mol. Biol. Evol.">
        <title>Comparative Genomics of Early-Diverging Mushroom-Forming Fungi Provides Insights into the Origins of Lignocellulose Decay Capabilities.</title>
        <authorList>
            <person name="Nagy L.G."/>
            <person name="Riley R."/>
            <person name="Tritt A."/>
            <person name="Adam C."/>
            <person name="Daum C."/>
            <person name="Floudas D."/>
            <person name="Sun H."/>
            <person name="Yadav J.S."/>
            <person name="Pangilinan J."/>
            <person name="Larsson K.H."/>
            <person name="Matsuura K."/>
            <person name="Barry K."/>
            <person name="Labutti K."/>
            <person name="Kuo R."/>
            <person name="Ohm R.A."/>
            <person name="Bhattacharya S.S."/>
            <person name="Shirouzu T."/>
            <person name="Yoshinaga Y."/>
            <person name="Martin F.M."/>
            <person name="Grigoriev I.V."/>
            <person name="Hibbett D.S."/>
        </authorList>
    </citation>
    <scope>NUCLEOTIDE SEQUENCE [LARGE SCALE GENOMIC DNA]</scope>
    <source>
        <strain evidence="15 16">HHB14362 ss-1</strain>
    </source>
</reference>
<organism evidence="15 16">
    <name type="scientific">Neolentinus lepideus HHB14362 ss-1</name>
    <dbReference type="NCBI Taxonomy" id="1314782"/>
    <lineage>
        <taxon>Eukaryota</taxon>
        <taxon>Fungi</taxon>
        <taxon>Dikarya</taxon>
        <taxon>Basidiomycota</taxon>
        <taxon>Agaricomycotina</taxon>
        <taxon>Agaricomycetes</taxon>
        <taxon>Gloeophyllales</taxon>
        <taxon>Gloeophyllaceae</taxon>
        <taxon>Neolentinus</taxon>
    </lineage>
</organism>
<evidence type="ECO:0000256" key="11">
    <source>
        <dbReference type="ARBA" id="ARBA00023274"/>
    </source>
</evidence>
<dbReference type="InterPro" id="IPR003593">
    <property type="entry name" value="AAA+_ATPase"/>
</dbReference>
<dbReference type="InterPro" id="IPR000897">
    <property type="entry name" value="SRP54_GTPase_dom"/>
</dbReference>
<dbReference type="SMART" id="SM00962">
    <property type="entry name" value="SRP54"/>
    <property type="match status" value="1"/>
</dbReference>
<comment type="domain">
    <text evidence="13">The NG domain, also named G domain, is a special guanosine triphosphatase (GTPase) domain, which binds GTP and forms a guanosine 5'-triphosphate (GTP)-dependent complex with a homologous NG domain in the SRP receptor subunit srp101. The two NG domains undergo cooperative rearrangements upon their assembly, which culminate in the reciprocal activation of the GTPase activity of one another. SRP receptor compaction upon binding with cargo-loaded SRP and GTPase rearrangement drive SRP-mediated cotranslational protein translocation into the ER.</text>
</comment>
<evidence type="ECO:0000256" key="4">
    <source>
        <dbReference type="ARBA" id="ARBA00022490"/>
    </source>
</evidence>
<keyword evidence="10 13" id="KW-0733">Signal recognition particle</keyword>
<dbReference type="GO" id="GO:0030942">
    <property type="term" value="F:endoplasmic reticulum signal peptide binding"/>
    <property type="evidence" value="ECO:0007669"/>
    <property type="project" value="TreeGrafter"/>
</dbReference>
<dbReference type="Pfam" id="PF02978">
    <property type="entry name" value="SRP_SPB"/>
    <property type="match status" value="1"/>
</dbReference>
<dbReference type="SMART" id="SM00963">
    <property type="entry name" value="SRP54_N"/>
    <property type="match status" value="1"/>
</dbReference>
<evidence type="ECO:0000256" key="3">
    <source>
        <dbReference type="ARBA" id="ARBA00005450"/>
    </source>
</evidence>
<dbReference type="InterPro" id="IPR022941">
    <property type="entry name" value="SRP54"/>
</dbReference>
<dbReference type="InterPro" id="IPR004125">
    <property type="entry name" value="Signal_recog_particle_SRP54_M"/>
</dbReference>
<keyword evidence="7 13" id="KW-0256">Endoplasmic reticulum</keyword>
<dbReference type="HAMAP" id="MF_00306">
    <property type="entry name" value="SRP54"/>
    <property type="match status" value="1"/>
</dbReference>
<dbReference type="FunCoup" id="A0A165TDW2">
    <property type="interactions" value="552"/>
</dbReference>
<evidence type="ECO:0000256" key="9">
    <source>
        <dbReference type="ARBA" id="ARBA00023134"/>
    </source>
</evidence>
<comment type="catalytic activity">
    <reaction evidence="12">
        <text>GTP + H2O = GDP + phosphate + H(+)</text>
        <dbReference type="Rhea" id="RHEA:19669"/>
        <dbReference type="ChEBI" id="CHEBI:15377"/>
        <dbReference type="ChEBI" id="CHEBI:15378"/>
        <dbReference type="ChEBI" id="CHEBI:37565"/>
        <dbReference type="ChEBI" id="CHEBI:43474"/>
        <dbReference type="ChEBI" id="CHEBI:58189"/>
        <dbReference type="EC" id="3.6.5.4"/>
    </reaction>
    <physiologicalReaction direction="left-to-right" evidence="12">
        <dbReference type="Rhea" id="RHEA:19670"/>
    </physiologicalReaction>
</comment>
<dbReference type="SMART" id="SM00382">
    <property type="entry name" value="AAA"/>
    <property type="match status" value="1"/>
</dbReference>
<keyword evidence="6" id="KW-0378">Hydrolase</keyword>
<dbReference type="InParanoid" id="A0A165TDW2"/>
<dbReference type="GO" id="GO:0006616">
    <property type="term" value="P:SRP-dependent cotranslational protein targeting to membrane, translocation"/>
    <property type="evidence" value="ECO:0007669"/>
    <property type="project" value="TreeGrafter"/>
</dbReference>
<comment type="domain">
    <text evidence="13">The M domain binds the 7SL RNA and the signal sequence of presecretory proteins.</text>
</comment>
<dbReference type="AlphaFoldDB" id="A0A165TDW2"/>
<evidence type="ECO:0000256" key="8">
    <source>
        <dbReference type="ARBA" id="ARBA00022884"/>
    </source>
</evidence>
<protein>
    <recommendedName>
        <fullName evidence="13">Signal recognition particle 54 kDa protein</fullName>
    </recommendedName>
</protein>
<evidence type="ECO:0000256" key="10">
    <source>
        <dbReference type="ARBA" id="ARBA00023135"/>
    </source>
</evidence>
<dbReference type="GO" id="GO:0008312">
    <property type="term" value="F:7S RNA binding"/>
    <property type="evidence" value="ECO:0007669"/>
    <property type="project" value="UniProtKB-UniRule"/>
</dbReference>
<evidence type="ECO:0000256" key="5">
    <source>
        <dbReference type="ARBA" id="ARBA00022741"/>
    </source>
</evidence>
<dbReference type="InterPro" id="IPR027417">
    <property type="entry name" value="P-loop_NTPase"/>
</dbReference>
<proteinExistence type="inferred from homology"/>
<evidence type="ECO:0000256" key="13">
    <source>
        <dbReference type="RuleBase" id="RU364034"/>
    </source>
</evidence>
<evidence type="ECO:0000256" key="12">
    <source>
        <dbReference type="ARBA" id="ARBA00048157"/>
    </source>
</evidence>